<dbReference type="RefSeq" id="WP_026785287.1">
    <property type="nucleotide sequence ID" value="NZ_CM002803.1"/>
</dbReference>
<dbReference type="GeneID" id="77289393"/>
<name>A0A073CFZ4_PLAA1</name>
<reference evidence="1 2" key="1">
    <citation type="journal article" date="2014" name="Appl. Environ. Microbiol.">
        <title>Elucidation of insertion elements encoded on plasmids and in vitro construction of shuttle vectors from the toxic cyanobacterium Planktothrix.</title>
        <authorList>
            <person name="Christiansen G."/>
            <person name="Goesmann A."/>
            <person name="Kurmayer R."/>
        </authorList>
    </citation>
    <scope>NUCLEOTIDE SEQUENCE [LARGE SCALE GENOMIC DNA]</scope>
    <source>
        <strain evidence="1 2">NIVA-CYA 126/8</strain>
    </source>
</reference>
<evidence type="ECO:0000313" key="2">
    <source>
        <dbReference type="Proteomes" id="UP000027395"/>
    </source>
</evidence>
<dbReference type="eggNOG" id="ENOG5032RX4">
    <property type="taxonomic scope" value="Bacteria"/>
</dbReference>
<protein>
    <recommendedName>
        <fullName evidence="3">DUF3143 domain-containing protein</fullName>
    </recommendedName>
</protein>
<evidence type="ECO:0000313" key="1">
    <source>
        <dbReference type="EMBL" id="KEI67056.1"/>
    </source>
</evidence>
<dbReference type="AlphaFoldDB" id="A0A073CFZ4"/>
<organism evidence="1 2">
    <name type="scientific">Planktothrix agardhii (strain NIVA-CYA 126/8)</name>
    <dbReference type="NCBI Taxonomy" id="388467"/>
    <lineage>
        <taxon>Bacteria</taxon>
        <taxon>Bacillati</taxon>
        <taxon>Cyanobacteriota</taxon>
        <taxon>Cyanophyceae</taxon>
        <taxon>Oscillatoriophycideae</taxon>
        <taxon>Oscillatoriales</taxon>
        <taxon>Microcoleaceae</taxon>
        <taxon>Planktothrix</taxon>
    </lineage>
</organism>
<dbReference type="Pfam" id="PF11341">
    <property type="entry name" value="DUF3143"/>
    <property type="match status" value="1"/>
</dbReference>
<evidence type="ECO:0008006" key="3">
    <source>
        <dbReference type="Google" id="ProtNLM"/>
    </source>
</evidence>
<dbReference type="EMBL" id="CM002803">
    <property type="protein sequence ID" value="KEI67056.1"/>
    <property type="molecule type" value="Genomic_DNA"/>
</dbReference>
<keyword evidence="2" id="KW-1185">Reference proteome</keyword>
<gene>
    <name evidence="1" type="ORF">A19Y_2089</name>
</gene>
<proteinExistence type="predicted"/>
<dbReference type="Proteomes" id="UP000027395">
    <property type="component" value="Chromosome"/>
</dbReference>
<dbReference type="InterPro" id="IPR021489">
    <property type="entry name" value="DUF3143"/>
</dbReference>
<dbReference type="PANTHER" id="PTHR35765">
    <property type="entry name" value="OS05G0569200 PROTEIN"/>
    <property type="match status" value="1"/>
</dbReference>
<dbReference type="PANTHER" id="PTHR35765:SF2">
    <property type="entry name" value="OS05G0569200 PROTEIN"/>
    <property type="match status" value="1"/>
</dbReference>
<accession>A0A073CFZ4</accession>
<dbReference type="PATRIC" id="fig|388467.6.peg.2037"/>
<dbReference type="HOGENOM" id="CLU_124655_2_0_3"/>
<dbReference type="STRING" id="388467.A19Y_2089"/>
<sequence>MTLPSSETPLYNHPLPDIEEWLRSHGGEQDQKELHYWRIGNPNWTADLWLEIDQITVRYIGAATNGQDIQRSFKYSLSRQDLESAIFGGP</sequence>